<evidence type="ECO:0000256" key="1">
    <source>
        <dbReference type="SAM" id="Phobius"/>
    </source>
</evidence>
<proteinExistence type="predicted"/>
<name>A0A2M4D8E9_ANODA</name>
<accession>A0A2M4D8E9</accession>
<dbReference type="AlphaFoldDB" id="A0A2M4D8E9"/>
<sequence length="119" mass="13871">MPFWFNWLYGLHMGCNLSWGYLLFVISRCFSPSSAFQRFDHSAIIVSYVIHLIISLQLHHVCFHITRKQKRASYLLISVSITIARSILAVTKNYLRSSITCRHSKILFTLGWSETRTFA</sequence>
<feature type="transmembrane region" description="Helical" evidence="1">
    <location>
        <begin position="6"/>
        <end position="30"/>
    </location>
</feature>
<protein>
    <submittedName>
        <fullName evidence="2">Uncharacterized protein</fullName>
    </submittedName>
</protein>
<organism evidence="2">
    <name type="scientific">Anopheles darlingi</name>
    <name type="common">Mosquito</name>
    <dbReference type="NCBI Taxonomy" id="43151"/>
    <lineage>
        <taxon>Eukaryota</taxon>
        <taxon>Metazoa</taxon>
        <taxon>Ecdysozoa</taxon>
        <taxon>Arthropoda</taxon>
        <taxon>Hexapoda</taxon>
        <taxon>Insecta</taxon>
        <taxon>Pterygota</taxon>
        <taxon>Neoptera</taxon>
        <taxon>Endopterygota</taxon>
        <taxon>Diptera</taxon>
        <taxon>Nematocera</taxon>
        <taxon>Culicoidea</taxon>
        <taxon>Culicidae</taxon>
        <taxon>Anophelinae</taxon>
        <taxon>Anopheles</taxon>
    </lineage>
</organism>
<reference evidence="2" key="1">
    <citation type="submission" date="2018-01" db="EMBL/GenBank/DDBJ databases">
        <title>An insight into the sialome of Amazonian anophelines.</title>
        <authorList>
            <person name="Ribeiro J.M."/>
            <person name="Scarpassa V."/>
            <person name="Calvo E."/>
        </authorList>
    </citation>
    <scope>NUCLEOTIDE SEQUENCE</scope>
</reference>
<dbReference type="EMBL" id="GGFL01009170">
    <property type="protein sequence ID" value="MBW73348.1"/>
    <property type="molecule type" value="Transcribed_RNA"/>
</dbReference>
<keyword evidence="1" id="KW-1133">Transmembrane helix</keyword>
<evidence type="ECO:0000313" key="2">
    <source>
        <dbReference type="EMBL" id="MBW73348.1"/>
    </source>
</evidence>
<keyword evidence="1" id="KW-0812">Transmembrane</keyword>
<keyword evidence="1" id="KW-0472">Membrane</keyword>
<feature type="transmembrane region" description="Helical" evidence="1">
    <location>
        <begin position="42"/>
        <end position="66"/>
    </location>
</feature>